<feature type="compositionally biased region" description="Low complexity" evidence="1">
    <location>
        <begin position="8"/>
        <end position="26"/>
    </location>
</feature>
<organism evidence="2 3">
    <name type="scientific">Modicella reniformis</name>
    <dbReference type="NCBI Taxonomy" id="1440133"/>
    <lineage>
        <taxon>Eukaryota</taxon>
        <taxon>Fungi</taxon>
        <taxon>Fungi incertae sedis</taxon>
        <taxon>Mucoromycota</taxon>
        <taxon>Mortierellomycotina</taxon>
        <taxon>Mortierellomycetes</taxon>
        <taxon>Mortierellales</taxon>
        <taxon>Mortierellaceae</taxon>
        <taxon>Modicella</taxon>
    </lineage>
</organism>
<evidence type="ECO:0000256" key="1">
    <source>
        <dbReference type="SAM" id="MobiDB-lite"/>
    </source>
</evidence>
<dbReference type="Proteomes" id="UP000749646">
    <property type="component" value="Unassembled WGS sequence"/>
</dbReference>
<feature type="region of interest" description="Disordered" evidence="1">
    <location>
        <begin position="1"/>
        <end position="29"/>
    </location>
</feature>
<evidence type="ECO:0000313" key="2">
    <source>
        <dbReference type="EMBL" id="KAF9938534.1"/>
    </source>
</evidence>
<dbReference type="AlphaFoldDB" id="A0A9P6IM44"/>
<sequence length="200" mass="21852">MDDSHPGSMSMKTTTTSKSMSTLTSKPGYGIQRLNHRENHGDNFDMEVSEPPQKRLRSTTSMLIDAALETVIFTGAVALSAYQLLTGKGKHSQQSSTSSLPADDDIENSAQKQGDEEADSLEDKLSALSYAGAAGSSAYHHIPHIGHTRSYSTPIRPDTGTEDTDETFLRMEAQLNNLIAEGKRALKSRIEVWDDESSLY</sequence>
<comment type="caution">
    <text evidence="2">The sequence shown here is derived from an EMBL/GenBank/DDBJ whole genome shotgun (WGS) entry which is preliminary data.</text>
</comment>
<gene>
    <name evidence="2" type="ORF">BGZ65_012669</name>
</gene>
<keyword evidence="3" id="KW-1185">Reference proteome</keyword>
<dbReference type="OrthoDB" id="2447952at2759"/>
<reference evidence="2" key="1">
    <citation type="journal article" date="2020" name="Fungal Divers.">
        <title>Resolving the Mortierellaceae phylogeny through synthesis of multi-gene phylogenetics and phylogenomics.</title>
        <authorList>
            <person name="Vandepol N."/>
            <person name="Liber J."/>
            <person name="Desiro A."/>
            <person name="Na H."/>
            <person name="Kennedy M."/>
            <person name="Barry K."/>
            <person name="Grigoriev I.V."/>
            <person name="Miller A.N."/>
            <person name="O'Donnell K."/>
            <person name="Stajich J.E."/>
            <person name="Bonito G."/>
        </authorList>
    </citation>
    <scope>NUCLEOTIDE SEQUENCE</scope>
    <source>
        <strain evidence="2">MES-2147</strain>
    </source>
</reference>
<dbReference type="EMBL" id="JAAAHW010009594">
    <property type="protein sequence ID" value="KAF9938534.1"/>
    <property type="molecule type" value="Genomic_DNA"/>
</dbReference>
<evidence type="ECO:0000313" key="3">
    <source>
        <dbReference type="Proteomes" id="UP000749646"/>
    </source>
</evidence>
<name>A0A9P6IM44_9FUNG</name>
<proteinExistence type="predicted"/>
<protein>
    <submittedName>
        <fullName evidence="2">Uncharacterized protein</fullName>
    </submittedName>
</protein>
<accession>A0A9P6IM44</accession>
<feature type="region of interest" description="Disordered" evidence="1">
    <location>
        <begin position="88"/>
        <end position="121"/>
    </location>
</feature>
<feature type="region of interest" description="Disordered" evidence="1">
    <location>
        <begin position="144"/>
        <end position="163"/>
    </location>
</feature>